<evidence type="ECO:0000256" key="1">
    <source>
        <dbReference type="RuleBase" id="RU003651"/>
    </source>
</evidence>
<organism evidence="4 5">
    <name type="scientific">Thermogemmatispora tikiterensis</name>
    <dbReference type="NCBI Taxonomy" id="1825093"/>
    <lineage>
        <taxon>Bacteria</taxon>
        <taxon>Bacillati</taxon>
        <taxon>Chloroflexota</taxon>
        <taxon>Ktedonobacteria</taxon>
        <taxon>Thermogemmatisporales</taxon>
        <taxon>Thermogemmatisporaceae</taxon>
        <taxon>Thermogemmatispora</taxon>
    </lineage>
</organism>
<dbReference type="PROSITE" id="PS00674">
    <property type="entry name" value="AAA"/>
    <property type="match status" value="1"/>
</dbReference>
<dbReference type="InterPro" id="IPR003593">
    <property type="entry name" value="AAA+_ATPase"/>
</dbReference>
<keyword evidence="5" id="KW-1185">Reference proteome</keyword>
<dbReference type="InterPro" id="IPR027417">
    <property type="entry name" value="P-loop_NTPase"/>
</dbReference>
<feature type="domain" description="AAA+ ATPase" evidence="3">
    <location>
        <begin position="136"/>
        <end position="309"/>
    </location>
</feature>
<dbReference type="InterPro" id="IPR003959">
    <property type="entry name" value="ATPase_AAA_core"/>
</dbReference>
<dbReference type="InterPro" id="IPR000642">
    <property type="entry name" value="Peptidase_M41"/>
</dbReference>
<protein>
    <recommendedName>
        <fullName evidence="3">AAA+ ATPase domain-containing protein</fullName>
    </recommendedName>
</protein>
<evidence type="ECO:0000313" key="5">
    <source>
        <dbReference type="Proteomes" id="UP000248706"/>
    </source>
</evidence>
<comment type="caution">
    <text evidence="4">The sequence shown here is derived from an EMBL/GenBank/DDBJ whole genome shotgun (WGS) entry which is preliminary data.</text>
</comment>
<dbReference type="Gene3D" id="1.10.8.60">
    <property type="match status" value="1"/>
</dbReference>
<dbReference type="GO" id="GO:0004222">
    <property type="term" value="F:metalloendopeptidase activity"/>
    <property type="evidence" value="ECO:0007669"/>
    <property type="project" value="InterPro"/>
</dbReference>
<dbReference type="GO" id="GO:0005886">
    <property type="term" value="C:plasma membrane"/>
    <property type="evidence" value="ECO:0007669"/>
    <property type="project" value="TreeGrafter"/>
</dbReference>
<dbReference type="Pfam" id="PF00004">
    <property type="entry name" value="AAA"/>
    <property type="match status" value="1"/>
</dbReference>
<keyword evidence="1" id="KW-0067">ATP-binding</keyword>
<dbReference type="PANTHER" id="PTHR23076:SF97">
    <property type="entry name" value="ATP-DEPENDENT ZINC METALLOPROTEASE YME1L1"/>
    <property type="match status" value="1"/>
</dbReference>
<feature type="transmembrane region" description="Helical" evidence="2">
    <location>
        <begin position="62"/>
        <end position="86"/>
    </location>
</feature>
<dbReference type="Gene3D" id="1.20.58.760">
    <property type="entry name" value="Peptidase M41"/>
    <property type="match status" value="1"/>
</dbReference>
<sequence length="630" mass="70140">MATEQQLEKQTELDKSIDRGLDQFGRFVRHNWFWLLLGALVLWYFFNAIFPQLSAPSPGALFAYLLQIAFAIFYILIQFIALFWFLGRPRLYWLMPGETGVSFQDYKGNPEVLEQARRIVAILQGIKEFREMGGQPIRGLLLSGPPGTGKSYLAQCISSEAQVPFGYASAASFRNMFWGIDVLIIMRLYRRARKLAREYGACILFLDEIDALGASRTSQGRMPVPGMGGGLFGFMGTGGSLNQLLMELDPPPVETGWFKKMLRVLGLYHGRAQREPVLTIGATNLPEALDPALLRPGRFDRRIHVAPPTDKYRGEVIEYYLQKVKHDPTISISALVYRMAGYTPVEIKHVINEAVIIAYFSGRDEVHYQDIIEAQDIHELGYRRESNLSLLERRRLAYHEAGHAVASYYLLERYLPPFVTIHQRSGLEGAAAFALPRPKETIVTMSKEEVLAHIQMDLASRAAEELFLNTQLSGVVGDLQHATELAASYIGLYGMDGTLASYGAFVHQSSEPGAPSAIAPLPELKERVEAVLQSQLKAVKRLLQEHREAVIAVAESLIERDELTPEEVEELINQADAHRVTVQLLPELAPVLGLSQEQTDGNGHVATLAMLPASNGHAATETSPPEVTQS</sequence>
<keyword evidence="1" id="KW-0547">Nucleotide-binding</keyword>
<dbReference type="FunFam" id="3.40.50.300:FF:002568">
    <property type="entry name" value="Cell division protein (FtsH)"/>
    <property type="match status" value="1"/>
</dbReference>
<evidence type="ECO:0000313" key="4">
    <source>
        <dbReference type="EMBL" id="RAQ96367.1"/>
    </source>
</evidence>
<reference evidence="4 5" key="1">
    <citation type="submission" date="2016-08" db="EMBL/GenBank/DDBJ databases">
        <title>Analysis of Carbohydrate Active Enzymes in Thermogemmatispora T81 Reveals Carbohydrate Degradation Ability.</title>
        <authorList>
            <person name="Tomazini A."/>
            <person name="Lal S."/>
            <person name="Stott M."/>
            <person name="Henrissat B."/>
            <person name="Polikarpov I."/>
            <person name="Sparling R."/>
            <person name="Levin D.B."/>
        </authorList>
    </citation>
    <scope>NUCLEOTIDE SEQUENCE [LARGE SCALE GENOMIC DNA]</scope>
    <source>
        <strain evidence="4 5">T81</strain>
    </source>
</reference>
<dbReference type="SUPFAM" id="SSF140990">
    <property type="entry name" value="FtsH protease domain-like"/>
    <property type="match status" value="1"/>
</dbReference>
<dbReference type="InterPro" id="IPR003960">
    <property type="entry name" value="ATPase_AAA_CS"/>
</dbReference>
<dbReference type="PANTHER" id="PTHR23076">
    <property type="entry name" value="METALLOPROTEASE M41 FTSH"/>
    <property type="match status" value="1"/>
</dbReference>
<accession>A0A328VFV1</accession>
<dbReference type="Gene3D" id="3.40.50.300">
    <property type="entry name" value="P-loop containing nucleotide triphosphate hydrolases"/>
    <property type="match status" value="1"/>
</dbReference>
<keyword evidence="2" id="KW-0812">Transmembrane</keyword>
<evidence type="ECO:0000256" key="2">
    <source>
        <dbReference type="SAM" id="Phobius"/>
    </source>
</evidence>
<dbReference type="Pfam" id="PF01434">
    <property type="entry name" value="Peptidase_M41"/>
    <property type="match status" value="1"/>
</dbReference>
<dbReference type="SUPFAM" id="SSF52540">
    <property type="entry name" value="P-loop containing nucleoside triphosphate hydrolases"/>
    <property type="match status" value="1"/>
</dbReference>
<dbReference type="SMART" id="SM00382">
    <property type="entry name" value="AAA"/>
    <property type="match status" value="1"/>
</dbReference>
<dbReference type="GO" id="GO:0005524">
    <property type="term" value="F:ATP binding"/>
    <property type="evidence" value="ECO:0007669"/>
    <property type="project" value="UniProtKB-KW"/>
</dbReference>
<evidence type="ECO:0000259" key="3">
    <source>
        <dbReference type="SMART" id="SM00382"/>
    </source>
</evidence>
<feature type="transmembrane region" description="Helical" evidence="2">
    <location>
        <begin position="32"/>
        <end position="50"/>
    </location>
</feature>
<dbReference type="InterPro" id="IPR037219">
    <property type="entry name" value="Peptidase_M41-like"/>
</dbReference>
<dbReference type="EMBL" id="MCIF01000002">
    <property type="protein sequence ID" value="RAQ96367.1"/>
    <property type="molecule type" value="Genomic_DNA"/>
</dbReference>
<dbReference type="GO" id="GO:0016887">
    <property type="term" value="F:ATP hydrolysis activity"/>
    <property type="evidence" value="ECO:0007669"/>
    <property type="project" value="InterPro"/>
</dbReference>
<dbReference type="RefSeq" id="WP_112429890.1">
    <property type="nucleotide sequence ID" value="NZ_MCIF01000002.1"/>
</dbReference>
<dbReference type="AlphaFoldDB" id="A0A328VFV1"/>
<gene>
    <name evidence="4" type="ORF">A4R35_12545</name>
</gene>
<name>A0A328VFV1_9CHLR</name>
<keyword evidence="2" id="KW-0472">Membrane</keyword>
<dbReference type="GO" id="GO:0030163">
    <property type="term" value="P:protein catabolic process"/>
    <property type="evidence" value="ECO:0007669"/>
    <property type="project" value="TreeGrafter"/>
</dbReference>
<feature type="transmembrane region" description="Helical" evidence="2">
    <location>
        <begin position="167"/>
        <end position="189"/>
    </location>
</feature>
<keyword evidence="2" id="KW-1133">Transmembrane helix</keyword>
<dbReference type="GO" id="GO:0004176">
    <property type="term" value="F:ATP-dependent peptidase activity"/>
    <property type="evidence" value="ECO:0007669"/>
    <property type="project" value="InterPro"/>
</dbReference>
<comment type="similarity">
    <text evidence="1">Belongs to the AAA ATPase family.</text>
</comment>
<proteinExistence type="inferred from homology"/>
<dbReference type="Proteomes" id="UP000248706">
    <property type="component" value="Unassembled WGS sequence"/>
</dbReference>
<dbReference type="GO" id="GO:0006508">
    <property type="term" value="P:proteolysis"/>
    <property type="evidence" value="ECO:0007669"/>
    <property type="project" value="InterPro"/>
</dbReference>
<dbReference type="OrthoDB" id="9809379at2"/>